<evidence type="ECO:0000313" key="2">
    <source>
        <dbReference type="EMBL" id="TWH96661.1"/>
    </source>
</evidence>
<gene>
    <name evidence="2" type="ORF">IQ35_00592</name>
</gene>
<sequence length="208" mass="22209">MPHDQSDGGFLMSPLGVRLAERAPIALRLKTLRGARIGLLDNTKKNADRLLAAVGAILIRDHGVAELISRRKISSSPAAPDEMIDDLARCDAVINAYGDCGSCTSWCVHDGVTLEKRGVPTATVNSDAFVVLGQQEAVALGVPGLPIVTVPHPMGDVSAEEVERRAAAMAAQVVHVLTGDADTLETEYTDRFIDESDKFTRSEMMCAI</sequence>
<dbReference type="EMBL" id="VLKK01000002">
    <property type="protein sequence ID" value="TWH96661.1"/>
    <property type="molecule type" value="Genomic_DNA"/>
</dbReference>
<reference evidence="2 3" key="1">
    <citation type="journal article" date="2015" name="Stand. Genomic Sci.">
        <title>Genomic Encyclopedia of Bacterial and Archaeal Type Strains, Phase III: the genomes of soil and plant-associated and newly described type strains.</title>
        <authorList>
            <person name="Whitman W.B."/>
            <person name="Woyke T."/>
            <person name="Klenk H.P."/>
            <person name="Zhou Y."/>
            <person name="Lilburn T.G."/>
            <person name="Beck B.J."/>
            <person name="De Vos P."/>
            <person name="Vandamme P."/>
            <person name="Eisen J.A."/>
            <person name="Garrity G."/>
            <person name="Hugenholtz P."/>
            <person name="Kyrpides N.C."/>
        </authorList>
    </citation>
    <scope>NUCLEOTIDE SEQUENCE [LARGE SCALE GENOMIC DNA]</scope>
    <source>
        <strain evidence="2 3">CGMCC 1.7748</strain>
    </source>
</reference>
<proteinExistence type="predicted"/>
<organism evidence="2 3">
    <name type="scientific">Sphingobium wenxiniae (strain DSM 21828 / CGMCC 1.7748 / JZ-1)</name>
    <dbReference type="NCBI Taxonomy" id="595605"/>
    <lineage>
        <taxon>Bacteria</taxon>
        <taxon>Pseudomonadati</taxon>
        <taxon>Pseudomonadota</taxon>
        <taxon>Alphaproteobacteria</taxon>
        <taxon>Sphingomonadales</taxon>
        <taxon>Sphingomonadaceae</taxon>
        <taxon>Sphingobium</taxon>
    </lineage>
</organism>
<dbReference type="Proteomes" id="UP000316624">
    <property type="component" value="Unassembled WGS sequence"/>
</dbReference>
<dbReference type="AlphaFoldDB" id="A0A562KMM8"/>
<dbReference type="InterPro" id="IPR049831">
    <property type="entry name" value="UGSC_seleno"/>
</dbReference>
<keyword evidence="3" id="KW-1185">Reference proteome</keyword>
<protein>
    <recommendedName>
        <fullName evidence="1">UGSC-like domain-containing protein</fullName>
    </recommendedName>
</protein>
<accession>A0A562KMM8</accession>
<evidence type="ECO:0000313" key="3">
    <source>
        <dbReference type="Proteomes" id="UP000316624"/>
    </source>
</evidence>
<comment type="caution">
    <text evidence="2">The sequence shown here is derived from an EMBL/GenBank/DDBJ whole genome shotgun (WGS) entry which is preliminary data.</text>
</comment>
<dbReference type="InterPro" id="IPR057767">
    <property type="entry name" value="UGSC-like_dom"/>
</dbReference>
<name>A0A562KMM8_SPHWJ</name>
<evidence type="ECO:0000259" key="1">
    <source>
        <dbReference type="Pfam" id="PF24696"/>
    </source>
</evidence>
<feature type="domain" description="UGSC-like" evidence="1">
    <location>
        <begin position="12"/>
        <end position="178"/>
    </location>
</feature>
<dbReference type="NCBIfam" id="NF041046">
    <property type="entry name" value="UGSC_fam"/>
    <property type="match status" value="1"/>
</dbReference>
<dbReference type="Pfam" id="PF24696">
    <property type="entry name" value="UGSC"/>
    <property type="match status" value="1"/>
</dbReference>